<name>T0ALV9_9RHOO</name>
<evidence type="ECO:0000313" key="8">
    <source>
        <dbReference type="EMBL" id="EPZ13849.1"/>
    </source>
</evidence>
<keyword evidence="9" id="KW-1185">Reference proteome</keyword>
<dbReference type="PANTHER" id="PTHR11717:SF31">
    <property type="entry name" value="LOW MOLECULAR WEIGHT PROTEIN-TYROSINE-PHOSPHATASE ETP-RELATED"/>
    <property type="match status" value="1"/>
</dbReference>
<dbReference type="PATRIC" id="fig|1348657.5.peg.3573"/>
<comment type="caution">
    <text evidence="8">The sequence shown here is derived from an EMBL/GenBank/DDBJ whole genome shotgun (WGS) entry which is preliminary data.</text>
</comment>
<evidence type="ECO:0000256" key="6">
    <source>
        <dbReference type="PIRSR" id="PIRSR617867-1"/>
    </source>
</evidence>
<evidence type="ECO:0000313" key="9">
    <source>
        <dbReference type="Proteomes" id="UP000015455"/>
    </source>
</evidence>
<feature type="active site" description="Proton donor" evidence="6">
    <location>
        <position position="132"/>
    </location>
</feature>
<evidence type="ECO:0000256" key="1">
    <source>
        <dbReference type="ARBA" id="ARBA00011063"/>
    </source>
</evidence>
<dbReference type="InterPro" id="IPR036196">
    <property type="entry name" value="Ptyr_pPase_sf"/>
</dbReference>
<evidence type="ECO:0000256" key="5">
    <source>
        <dbReference type="ARBA" id="ARBA00051722"/>
    </source>
</evidence>
<dbReference type="SMART" id="SM00226">
    <property type="entry name" value="LMWPc"/>
    <property type="match status" value="1"/>
</dbReference>
<evidence type="ECO:0000256" key="4">
    <source>
        <dbReference type="ARBA" id="ARBA00022912"/>
    </source>
</evidence>
<dbReference type="InterPro" id="IPR017867">
    <property type="entry name" value="Tyr_phospatase_low_mol_wt"/>
</dbReference>
<dbReference type="EMBL" id="ATJV01000114">
    <property type="protein sequence ID" value="EPZ13849.1"/>
    <property type="molecule type" value="Genomic_DNA"/>
</dbReference>
<dbReference type="PRINTS" id="PR00719">
    <property type="entry name" value="LMWPTPASE"/>
</dbReference>
<feature type="domain" description="Phosphotyrosine protein phosphatase I" evidence="7">
    <location>
        <begin position="17"/>
        <end position="158"/>
    </location>
</feature>
<dbReference type="eggNOG" id="COG0394">
    <property type="taxonomic scope" value="Bacteria"/>
</dbReference>
<dbReference type="Proteomes" id="UP000015455">
    <property type="component" value="Unassembled WGS sequence"/>
</dbReference>
<dbReference type="SUPFAM" id="SSF52788">
    <property type="entry name" value="Phosphotyrosine protein phosphatases I"/>
    <property type="match status" value="1"/>
</dbReference>
<dbReference type="PANTHER" id="PTHR11717">
    <property type="entry name" value="LOW MOLECULAR WEIGHT PROTEIN TYROSINE PHOSPHATASE"/>
    <property type="match status" value="1"/>
</dbReference>
<protein>
    <recommendedName>
        <fullName evidence="2">protein-tyrosine-phosphatase</fullName>
        <ecNumber evidence="2">3.1.3.48</ecNumber>
    </recommendedName>
</protein>
<proteinExistence type="inferred from homology"/>
<dbReference type="AlphaFoldDB" id="T0ALV9"/>
<dbReference type="GO" id="GO:0004725">
    <property type="term" value="F:protein tyrosine phosphatase activity"/>
    <property type="evidence" value="ECO:0007669"/>
    <property type="project" value="UniProtKB-EC"/>
</dbReference>
<accession>T0ALV9</accession>
<dbReference type="CDD" id="cd16343">
    <property type="entry name" value="LMWPTP"/>
    <property type="match status" value="1"/>
</dbReference>
<feature type="active site" description="Nucleophile" evidence="6">
    <location>
        <position position="23"/>
    </location>
</feature>
<evidence type="ECO:0000256" key="2">
    <source>
        <dbReference type="ARBA" id="ARBA00013064"/>
    </source>
</evidence>
<feature type="active site" evidence="6">
    <location>
        <position position="29"/>
    </location>
</feature>
<dbReference type="Pfam" id="PF01451">
    <property type="entry name" value="LMWPc"/>
    <property type="match status" value="1"/>
</dbReference>
<dbReference type="InterPro" id="IPR023485">
    <property type="entry name" value="Ptyr_pPase"/>
</dbReference>
<dbReference type="EC" id="3.1.3.48" evidence="2"/>
<dbReference type="InterPro" id="IPR050438">
    <property type="entry name" value="LMW_PTPase"/>
</dbReference>
<dbReference type="Gene3D" id="3.40.50.2300">
    <property type="match status" value="1"/>
</dbReference>
<organism evidence="8 9">
    <name type="scientific">Thauera terpenica 58Eu</name>
    <dbReference type="NCBI Taxonomy" id="1348657"/>
    <lineage>
        <taxon>Bacteria</taxon>
        <taxon>Pseudomonadati</taxon>
        <taxon>Pseudomonadota</taxon>
        <taxon>Betaproteobacteria</taxon>
        <taxon>Rhodocyclales</taxon>
        <taxon>Zoogloeaceae</taxon>
        <taxon>Thauera</taxon>
    </lineage>
</organism>
<comment type="catalytic activity">
    <reaction evidence="5">
        <text>O-phospho-L-tyrosyl-[protein] + H2O = L-tyrosyl-[protein] + phosphate</text>
        <dbReference type="Rhea" id="RHEA:10684"/>
        <dbReference type="Rhea" id="RHEA-COMP:10136"/>
        <dbReference type="Rhea" id="RHEA-COMP:20101"/>
        <dbReference type="ChEBI" id="CHEBI:15377"/>
        <dbReference type="ChEBI" id="CHEBI:43474"/>
        <dbReference type="ChEBI" id="CHEBI:46858"/>
        <dbReference type="ChEBI" id="CHEBI:61978"/>
        <dbReference type="EC" id="3.1.3.48"/>
    </reaction>
</comment>
<comment type="similarity">
    <text evidence="1">Belongs to the low molecular weight phosphotyrosine protein phosphatase family.</text>
</comment>
<evidence type="ECO:0000259" key="7">
    <source>
        <dbReference type="SMART" id="SM00226"/>
    </source>
</evidence>
<evidence type="ECO:0000256" key="3">
    <source>
        <dbReference type="ARBA" id="ARBA00022801"/>
    </source>
</evidence>
<reference evidence="8 9" key="1">
    <citation type="submission" date="2013-06" db="EMBL/GenBank/DDBJ databases">
        <title>Draft genome sequence of Thauera terpenica.</title>
        <authorList>
            <person name="Liu B."/>
            <person name="Frostegard A.H."/>
            <person name="Shapleigh J.P."/>
        </authorList>
    </citation>
    <scope>NUCLEOTIDE SEQUENCE [LARGE SCALE GENOMIC DNA]</scope>
    <source>
        <strain evidence="8 9">58Eu</strain>
    </source>
</reference>
<keyword evidence="3" id="KW-0378">Hydrolase</keyword>
<gene>
    <name evidence="8" type="ORF">M622_07710</name>
</gene>
<dbReference type="STRING" id="1348657.M622_07710"/>
<keyword evidence="4" id="KW-0904">Protein phosphatase</keyword>
<sequence>MPLNRGVGFFYAKAMFEKILILCTGNICRSPLAEELIRQRALAAGKKVLVRSAGIGALAGHGADKITQQVSNQHQVDLSAHRAQQLNLELTRWSDLILGMEKHHLDYANDLDPTTRGKTFLLGHWTRTEVPDPYREPEDAHQLAYDIISEAVDHWVGKI</sequence>